<accession>A0AA40DHW7</accession>
<comment type="caution">
    <text evidence="2">The sequence shown here is derived from an EMBL/GenBank/DDBJ whole genome shotgun (WGS) entry which is preliminary data.</text>
</comment>
<feature type="transmembrane region" description="Helical" evidence="1">
    <location>
        <begin position="46"/>
        <end position="67"/>
    </location>
</feature>
<protein>
    <submittedName>
        <fullName evidence="2">Uncharacterized protein</fullName>
    </submittedName>
</protein>
<proteinExistence type="predicted"/>
<keyword evidence="1" id="KW-1133">Transmembrane helix</keyword>
<keyword evidence="1" id="KW-0472">Membrane</keyword>
<keyword evidence="3" id="KW-1185">Reference proteome</keyword>
<gene>
    <name evidence="2" type="ORF">B0T21DRAFT_353700</name>
</gene>
<evidence type="ECO:0000313" key="3">
    <source>
        <dbReference type="Proteomes" id="UP001172159"/>
    </source>
</evidence>
<evidence type="ECO:0000256" key="1">
    <source>
        <dbReference type="SAM" id="Phobius"/>
    </source>
</evidence>
<evidence type="ECO:0000313" key="2">
    <source>
        <dbReference type="EMBL" id="KAK0701437.1"/>
    </source>
</evidence>
<dbReference type="EMBL" id="JAUKTV010000028">
    <property type="protein sequence ID" value="KAK0701437.1"/>
    <property type="molecule type" value="Genomic_DNA"/>
</dbReference>
<reference evidence="2" key="1">
    <citation type="submission" date="2023-06" db="EMBL/GenBank/DDBJ databases">
        <title>Genome-scale phylogeny and comparative genomics of the fungal order Sordariales.</title>
        <authorList>
            <consortium name="Lawrence Berkeley National Laboratory"/>
            <person name="Hensen N."/>
            <person name="Bonometti L."/>
            <person name="Westerberg I."/>
            <person name="Brannstrom I.O."/>
            <person name="Guillou S."/>
            <person name="Cros-Aarteil S."/>
            <person name="Calhoun S."/>
            <person name="Haridas S."/>
            <person name="Kuo A."/>
            <person name="Mondo S."/>
            <person name="Pangilinan J."/>
            <person name="Riley R."/>
            <person name="Labutti K."/>
            <person name="Andreopoulos B."/>
            <person name="Lipzen A."/>
            <person name="Chen C."/>
            <person name="Yanf M."/>
            <person name="Daum C."/>
            <person name="Ng V."/>
            <person name="Clum A."/>
            <person name="Steindorff A."/>
            <person name="Ohm R."/>
            <person name="Martin F."/>
            <person name="Silar P."/>
            <person name="Natvig D."/>
            <person name="Lalanne C."/>
            <person name="Gautier V."/>
            <person name="Ament-Velasquez S.L."/>
            <person name="Kruys A."/>
            <person name="Hutchinson M.I."/>
            <person name="Powell A.J."/>
            <person name="Barry K."/>
            <person name="Miller A.N."/>
            <person name="Grigoriev I.V."/>
            <person name="Debuchy R."/>
            <person name="Gladieux P."/>
            <person name="Thoren M.H."/>
            <person name="Johannesson H."/>
        </authorList>
    </citation>
    <scope>NUCLEOTIDE SEQUENCE</scope>
    <source>
        <strain evidence="2">CBS 540.89</strain>
    </source>
</reference>
<organism evidence="2 3">
    <name type="scientific">Apiosordaria backusii</name>
    <dbReference type="NCBI Taxonomy" id="314023"/>
    <lineage>
        <taxon>Eukaryota</taxon>
        <taxon>Fungi</taxon>
        <taxon>Dikarya</taxon>
        <taxon>Ascomycota</taxon>
        <taxon>Pezizomycotina</taxon>
        <taxon>Sordariomycetes</taxon>
        <taxon>Sordariomycetidae</taxon>
        <taxon>Sordariales</taxon>
        <taxon>Lasiosphaeriaceae</taxon>
        <taxon>Apiosordaria</taxon>
    </lineage>
</organism>
<keyword evidence="1" id="KW-0812">Transmembrane</keyword>
<feature type="transmembrane region" description="Helical" evidence="1">
    <location>
        <begin position="20"/>
        <end position="40"/>
    </location>
</feature>
<name>A0AA40DHW7_9PEZI</name>
<dbReference type="Proteomes" id="UP001172159">
    <property type="component" value="Unassembled WGS sequence"/>
</dbReference>
<dbReference type="AlphaFoldDB" id="A0AA40DHW7"/>
<sequence length="136" mass="15959">MDREKNLKCSRNGFKRLRSLDALPFVMLCPGKFFSVFRLACRLLMLQFSLASAAAIAGLVTAVKSSWELSRMIKKKYDQRVLKNQANDVIMRLRRALRDGRISHQNYNFWKKKVMIAVWEQDRSALLDIKSYLLWD</sequence>